<protein>
    <submittedName>
        <fullName evidence="4">Anti-sigma regulatory factor</fullName>
    </submittedName>
</protein>
<dbReference type="InterPro" id="IPR003594">
    <property type="entry name" value="HATPase_dom"/>
</dbReference>
<dbReference type="EMBL" id="BCTB01000002">
    <property type="protein sequence ID" value="GAT13319.1"/>
    <property type="molecule type" value="Genomic_DNA"/>
</dbReference>
<dbReference type="SUPFAM" id="SSF55874">
    <property type="entry name" value="ATPase domain of HSP90 chaperone/DNA topoisomerase II/histidine kinase"/>
    <property type="match status" value="1"/>
</dbReference>
<dbReference type="Proteomes" id="UP000069654">
    <property type="component" value="Unassembled WGS sequence"/>
</dbReference>
<dbReference type="InterPro" id="IPR036890">
    <property type="entry name" value="HATPase_C_sf"/>
</dbReference>
<keyword evidence="1" id="KW-0808">Transferase</keyword>
<evidence type="ECO:0000313" key="5">
    <source>
        <dbReference type="Proteomes" id="UP000069654"/>
    </source>
</evidence>
<dbReference type="Gene3D" id="3.30.565.10">
    <property type="entry name" value="Histidine kinase-like ATPase, C-terminal domain"/>
    <property type="match status" value="1"/>
</dbReference>
<evidence type="ECO:0000313" key="4">
    <source>
        <dbReference type="EMBL" id="GAT13319.1"/>
    </source>
</evidence>
<organism evidence="4 5">
    <name type="scientific">Mycolicibacterium thermoresistibile</name>
    <name type="common">Mycobacterium thermoresistibile</name>
    <dbReference type="NCBI Taxonomy" id="1797"/>
    <lineage>
        <taxon>Bacteria</taxon>
        <taxon>Bacillati</taxon>
        <taxon>Actinomycetota</taxon>
        <taxon>Actinomycetes</taxon>
        <taxon>Mycobacteriales</taxon>
        <taxon>Mycobacteriaceae</taxon>
        <taxon>Mycolicibacterium</taxon>
    </lineage>
</organism>
<dbReference type="RefSeq" id="WP_003927557.1">
    <property type="nucleotide sequence ID" value="NZ_BCTB01000002.1"/>
</dbReference>
<dbReference type="Pfam" id="PF13581">
    <property type="entry name" value="HATPase_c_2"/>
    <property type="match status" value="1"/>
</dbReference>
<evidence type="ECO:0000256" key="2">
    <source>
        <dbReference type="SAM" id="MobiDB-lite"/>
    </source>
</evidence>
<reference evidence="4 5" key="1">
    <citation type="journal article" date="2016" name="Genome Announc.">
        <title>Draft Genome Sequences of Five Rapidly Growing Mycobacterium Species, M. thermoresistibile, M. fortuitum subsp. acetamidolyticum, M. canariasense, M. brisbanense, and M. novocastrense.</title>
        <authorList>
            <person name="Katahira K."/>
            <person name="Ogura Y."/>
            <person name="Gotoh Y."/>
            <person name="Hayashi T."/>
        </authorList>
    </citation>
    <scope>NUCLEOTIDE SEQUENCE [LARGE SCALE GENOMIC DNA]</scope>
    <source>
        <strain evidence="4 5">JCM6362</strain>
    </source>
</reference>
<feature type="compositionally biased region" description="Gly residues" evidence="2">
    <location>
        <begin position="170"/>
        <end position="179"/>
    </location>
</feature>
<proteinExistence type="predicted"/>
<evidence type="ECO:0000256" key="1">
    <source>
        <dbReference type="ARBA" id="ARBA00022527"/>
    </source>
</evidence>
<dbReference type="CDD" id="cd16936">
    <property type="entry name" value="HATPase_RsbW-like"/>
    <property type="match status" value="1"/>
</dbReference>
<gene>
    <name evidence="4" type="ORF">RMCT_0290</name>
</gene>
<keyword evidence="1" id="KW-0418">Kinase</keyword>
<dbReference type="OMA" id="MHALTDR"/>
<feature type="domain" description="Histidine kinase/HSP90-like ATPase" evidence="3">
    <location>
        <begin position="28"/>
        <end position="149"/>
    </location>
</feature>
<dbReference type="OrthoDB" id="5184914at2"/>
<feature type="region of interest" description="Disordered" evidence="2">
    <location>
        <begin position="156"/>
        <end position="191"/>
    </location>
</feature>
<name>A0A100XB79_MYCTH</name>
<evidence type="ECO:0000259" key="3">
    <source>
        <dbReference type="Pfam" id="PF13581"/>
    </source>
</evidence>
<accession>A0A100XB79</accession>
<dbReference type="AlphaFoldDB" id="A0A100XB79"/>
<dbReference type="GO" id="GO:0004674">
    <property type="term" value="F:protein serine/threonine kinase activity"/>
    <property type="evidence" value="ECO:0007669"/>
    <property type="project" value="UniProtKB-KW"/>
</dbReference>
<dbReference type="PANTHER" id="PTHR35526">
    <property type="entry name" value="ANTI-SIGMA-F FACTOR RSBW-RELATED"/>
    <property type="match status" value="1"/>
</dbReference>
<dbReference type="PANTHER" id="PTHR35526:SF3">
    <property type="entry name" value="ANTI-SIGMA-F FACTOR RSBW"/>
    <property type="match status" value="1"/>
</dbReference>
<dbReference type="InterPro" id="IPR050267">
    <property type="entry name" value="Anti-sigma-factor_SerPK"/>
</dbReference>
<dbReference type="STRING" id="1797.RMCT_0290"/>
<keyword evidence="1" id="KW-0723">Serine/threonine-protein kinase</keyword>
<comment type="caution">
    <text evidence="4">The sequence shown here is derived from an EMBL/GenBank/DDBJ whole genome shotgun (WGS) entry which is preliminary data.</text>
</comment>
<sequence length="191" mass="20198">MIEPFPSASSAHPVSAGALADYFERLGVPADAASAAQVREQFAAWLGRFFDVDAVKSSDMVLATNEALANAAEFAYVHTERPGTMDVCAHYVADDTSLTVIVTDRGNWRMADPRPATRTRGRGIPLMHALTDRASVETSAHGTTAYLRWTGIRRSGSGRGEHVPVTSWSGSGGPPGTGPGNTVCGMPHTTL</sequence>
<reference evidence="5" key="2">
    <citation type="submission" date="2016-02" db="EMBL/GenBank/DDBJ databases">
        <title>Draft genome sequence of five rapidly growing Mycobacterium species.</title>
        <authorList>
            <person name="Katahira K."/>
            <person name="Gotou Y."/>
            <person name="Iida K."/>
            <person name="Ogura Y."/>
            <person name="Hayashi T."/>
        </authorList>
    </citation>
    <scope>NUCLEOTIDE SEQUENCE [LARGE SCALE GENOMIC DNA]</scope>
    <source>
        <strain evidence="5">JCM6362</strain>
    </source>
</reference>